<evidence type="ECO:0000313" key="2">
    <source>
        <dbReference type="Proteomes" id="UP001144978"/>
    </source>
</evidence>
<organism evidence="1 2">
    <name type="scientific">Trametes sanguinea</name>
    <dbReference type="NCBI Taxonomy" id="158606"/>
    <lineage>
        <taxon>Eukaryota</taxon>
        <taxon>Fungi</taxon>
        <taxon>Dikarya</taxon>
        <taxon>Basidiomycota</taxon>
        <taxon>Agaricomycotina</taxon>
        <taxon>Agaricomycetes</taxon>
        <taxon>Polyporales</taxon>
        <taxon>Polyporaceae</taxon>
        <taxon>Trametes</taxon>
    </lineage>
</organism>
<comment type="caution">
    <text evidence="1">The sequence shown here is derived from an EMBL/GenBank/DDBJ whole genome shotgun (WGS) entry which is preliminary data.</text>
</comment>
<keyword evidence="2" id="KW-1185">Reference proteome</keyword>
<proteinExistence type="predicted"/>
<accession>A0ACC1NFQ2</accession>
<gene>
    <name evidence="1" type="ORF">NUW54_g11384</name>
</gene>
<dbReference type="EMBL" id="JANSHE010004423">
    <property type="protein sequence ID" value="KAJ2977717.1"/>
    <property type="molecule type" value="Genomic_DNA"/>
</dbReference>
<evidence type="ECO:0000313" key="1">
    <source>
        <dbReference type="EMBL" id="KAJ2977717.1"/>
    </source>
</evidence>
<name>A0ACC1NFQ2_9APHY</name>
<reference evidence="1" key="1">
    <citation type="submission" date="2022-08" db="EMBL/GenBank/DDBJ databases">
        <title>Genome Sequence of Pycnoporus sanguineus.</title>
        <authorList>
            <person name="Buettner E."/>
        </authorList>
    </citation>
    <scope>NUCLEOTIDE SEQUENCE</scope>
    <source>
        <strain evidence="1">CG-C14</strain>
    </source>
</reference>
<dbReference type="Proteomes" id="UP001144978">
    <property type="component" value="Unassembled WGS sequence"/>
</dbReference>
<protein>
    <submittedName>
        <fullName evidence="1">Uncharacterized protein</fullName>
    </submittedName>
</protein>
<sequence length="376" mass="41944">MRAEKIVEDSRKRLVAVAVSPIGTLVLAVYEDQWQLWDVSNTPPECTRTAKHSTLDGSIAAWSSTGNLFACVEEGHVITVWESQTGNRIAAFAGHSDKVSAMVFTADEHLLLSASWDGSIYRWNIHQTLQETFSEVLFQADGDDIDALAVSSDGRWMLSGSSRRDSPPDTSSASLLARPSRQPVKYYDWYSALRLHDATGHVIWFDNHPRLITSTAFAEDCSYALMGDNEGVVSLYGLTQIIPSDSDKSAPRSPRFLVVPEHQLSSGSSRPVWHVSFSSDGHAIVTERSYTPLPFGLQPLTRCIMSSSRPPVYFLDDDGWLWRANEKLNHRRIRWLPPTFRPGPRGIVRTWSSPHGHGIACRTSDDRVVILDMSGY</sequence>